<dbReference type="AlphaFoldDB" id="A0A329QT85"/>
<organism evidence="1 2">
    <name type="scientific">Paenibacillus taichungensis</name>
    <dbReference type="NCBI Taxonomy" id="484184"/>
    <lineage>
        <taxon>Bacteria</taxon>
        <taxon>Bacillati</taxon>
        <taxon>Bacillota</taxon>
        <taxon>Bacilli</taxon>
        <taxon>Bacillales</taxon>
        <taxon>Paenibacillaceae</taxon>
        <taxon>Paenibacillus</taxon>
    </lineage>
</organism>
<protein>
    <submittedName>
        <fullName evidence="1">Uncharacterized protein</fullName>
    </submittedName>
</protein>
<gene>
    <name evidence="1" type="ORF">DC345_12590</name>
</gene>
<evidence type="ECO:0000313" key="1">
    <source>
        <dbReference type="EMBL" id="RAW15525.1"/>
    </source>
</evidence>
<dbReference type="RefSeq" id="WP_113053397.1">
    <property type="nucleotide sequence ID" value="NZ_QEVW01000007.1"/>
</dbReference>
<comment type="caution">
    <text evidence="1">The sequence shown here is derived from an EMBL/GenBank/DDBJ whole genome shotgun (WGS) entry which is preliminary data.</text>
</comment>
<dbReference type="Proteomes" id="UP000250642">
    <property type="component" value="Unassembled WGS sequence"/>
</dbReference>
<evidence type="ECO:0000313" key="2">
    <source>
        <dbReference type="Proteomes" id="UP000250642"/>
    </source>
</evidence>
<proteinExistence type="predicted"/>
<name>A0A329QT85_9BACL</name>
<dbReference type="EMBL" id="QEVW01000007">
    <property type="protein sequence ID" value="RAW15525.1"/>
    <property type="molecule type" value="Genomic_DNA"/>
</dbReference>
<accession>A0A329QT85</accession>
<reference evidence="1 2" key="1">
    <citation type="submission" date="2018-04" db="EMBL/GenBank/DDBJ databases">
        <title>Paenibacillus taichungensis Genome sequencing and assembly.</title>
        <authorList>
            <person name="Xu J."/>
            <person name="Rensing C."/>
            <person name="Mazhar H.S."/>
        </authorList>
    </citation>
    <scope>NUCLEOTIDE SEQUENCE [LARGE SCALE GENOMIC DNA]</scope>
    <source>
        <strain evidence="1 2">NC1</strain>
    </source>
</reference>
<sequence length="284" mass="32955">MTEVSYEERFLSTLLDCLEVDDETELYNIINQSEIVIHHDWKYSGKKSNQRSAYVELKVPVKFKKIVATYDARDKLSNYCSDIYVDDDAHGFVGIKLGTTMNKFVVRRDLSGESTHLEKHNNYENLIHLTLNSEMSEIEKAYIYEACECAMRNNRIAAATMLGCAAEYLLLQLCDAYQEYLECGNGTQNEIDNFKRNVINAKSAYTRLDEFEKRVESKIELFKRFGFENPKLNFNFLDIIRQVRNASGHPTGKKISPEDLNTMFGNYQFFIQKAHLMIKQLPNI</sequence>